<gene>
    <name evidence="6" type="ORF">CLO192961_LOCUS420517</name>
</gene>
<feature type="domain" description="ARID" evidence="5">
    <location>
        <begin position="358"/>
        <end position="450"/>
    </location>
</feature>
<reference evidence="6 7" key="1">
    <citation type="submission" date="2019-06" db="EMBL/GenBank/DDBJ databases">
        <authorList>
            <person name="Broberg M."/>
        </authorList>
    </citation>
    <scope>NUCLEOTIDE SEQUENCE [LARGE SCALE GENOMIC DNA]</scope>
</reference>
<evidence type="ECO:0000259" key="5">
    <source>
        <dbReference type="PROSITE" id="PS51011"/>
    </source>
</evidence>
<evidence type="ECO:0000256" key="3">
    <source>
        <dbReference type="ARBA" id="ARBA00023242"/>
    </source>
</evidence>
<dbReference type="Pfam" id="PF01388">
    <property type="entry name" value="ARID"/>
    <property type="match status" value="1"/>
</dbReference>
<comment type="caution">
    <text evidence="6">The sequence shown here is derived from an EMBL/GenBank/DDBJ whole genome shotgun (WGS) entry which is preliminary data.</text>
</comment>
<dbReference type="SMART" id="SM01014">
    <property type="entry name" value="ARID"/>
    <property type="match status" value="1"/>
</dbReference>
<keyword evidence="1" id="KW-0805">Transcription regulation</keyword>
<feature type="compositionally biased region" description="Polar residues" evidence="4">
    <location>
        <begin position="145"/>
        <end position="157"/>
    </location>
</feature>
<feature type="compositionally biased region" description="Low complexity" evidence="4">
    <location>
        <begin position="37"/>
        <end position="69"/>
    </location>
</feature>
<dbReference type="InterPro" id="IPR036431">
    <property type="entry name" value="ARID_dom_sf"/>
</dbReference>
<feature type="compositionally biased region" description="Polar residues" evidence="4">
    <location>
        <begin position="184"/>
        <end position="197"/>
    </location>
</feature>
<evidence type="ECO:0000313" key="6">
    <source>
        <dbReference type="EMBL" id="VUC35508.1"/>
    </source>
</evidence>
<feature type="compositionally biased region" description="Low complexity" evidence="4">
    <location>
        <begin position="204"/>
        <end position="215"/>
    </location>
</feature>
<feature type="compositionally biased region" description="Low complexity" evidence="4">
    <location>
        <begin position="116"/>
        <end position="143"/>
    </location>
</feature>
<dbReference type="InterPro" id="IPR051232">
    <property type="entry name" value="ARID/SWI1_ChromRemod"/>
</dbReference>
<feature type="region of interest" description="Disordered" evidence="4">
    <location>
        <begin position="544"/>
        <end position="585"/>
    </location>
</feature>
<organism evidence="6 7">
    <name type="scientific">Bionectria ochroleuca</name>
    <name type="common">Gliocladium roseum</name>
    <dbReference type="NCBI Taxonomy" id="29856"/>
    <lineage>
        <taxon>Eukaryota</taxon>
        <taxon>Fungi</taxon>
        <taxon>Dikarya</taxon>
        <taxon>Ascomycota</taxon>
        <taxon>Pezizomycotina</taxon>
        <taxon>Sordariomycetes</taxon>
        <taxon>Hypocreomycetidae</taxon>
        <taxon>Hypocreales</taxon>
        <taxon>Bionectriaceae</taxon>
        <taxon>Clonostachys</taxon>
    </lineage>
</organism>
<dbReference type="PROSITE" id="PS51011">
    <property type="entry name" value="ARID"/>
    <property type="match status" value="1"/>
</dbReference>
<evidence type="ECO:0000256" key="1">
    <source>
        <dbReference type="ARBA" id="ARBA00023015"/>
    </source>
</evidence>
<dbReference type="EMBL" id="CABFNS010000912">
    <property type="protein sequence ID" value="VUC35508.1"/>
    <property type="molecule type" value="Genomic_DNA"/>
</dbReference>
<feature type="region of interest" description="Disordered" evidence="4">
    <location>
        <begin position="454"/>
        <end position="529"/>
    </location>
</feature>
<dbReference type="Proteomes" id="UP000766486">
    <property type="component" value="Unassembled WGS sequence"/>
</dbReference>
<feature type="compositionally biased region" description="Low complexity" evidence="4">
    <location>
        <begin position="240"/>
        <end position="254"/>
    </location>
</feature>
<dbReference type="InterPro" id="IPR001606">
    <property type="entry name" value="ARID_dom"/>
</dbReference>
<sequence length="1057" mass="116953">MSTWMNDAVPNHNGNGFPHMNDPNSAGAMMDPSAFMANAGQFNPAQFQNQQQPQQPQQNPSQHQMQAMQNGPMRNASPSSYQNPVYQTNSVIPSKRPRPRDESMAGSPTQNPGMLPTSRSQTPQQQSFASYQTGQIPQQGPGQYSHLQANGSANASPSPIMANQMRPGSVPQRVATASPHPFSPGTQQFTAQASPVTSEHVGTPQQNPYMQNMPQGYSPSFAPSPSNTRPPSNPNPMATSQLMSQQMGQMPPQGGQMGNSMYQMQQQQPQQHPQQQHPQQQQQQMQQQSQQSQQQQKMAAYQMRLQQQLQGNMQMQAQMAQAQQMGRGMIPKQQPQMMQNGQPPQPQAGMMRPRQMTNPNPESFMKSLTQLMTMKGLPLDPNPMIGDRPVNLVTLFSHVQNKGGYKPVTAANGWPYIAQALGLPAQLPTVGPALKQVYERNLLKFEEAWMAQAKSRMIQHPQQGTPQKPMQPNQQMNQGQMQPGQQQQQSQQQTPSKPGTLSMNGFQTSQQTQQQPPPNAVASHNRGSMSTPIEAQVQGEFIAPSPVHSKSGSISMNQAEGRPPLSVAPPEAGMPRIRPKSDEYTPCSRELTTYGGVDIGGTNSLAMELARWEPDLPPLAEMGNIDIQALTRSLQSGIHGEIRLALDTLVAVSNTPHPHLALQLRFCEDLVEVLLDFAEEQLEFLAEHTVEVSDEILLTPYEDLVRSCRLEQLNVKESPVFGSQDYELDRAVDRLICISTFLRNVSFPAENNENHIVLADESVVKFLGVIIRYLGTRTMLLRTHANTLDFMKDMVILLSNLSSSIELPSKEQALCFLQFLLAFAPSPGPTTIKGAWSYQPYEPSIHPYLPHAVDALAKLLARDEPNRTHYKTLFATDATNTPPFELLHRTFALAVSPIPDKLHEQKRPQNYPSLVETRKPYLMQGLLSAEIIASLAPGPEAGVTKAWLLSENDLAQNLLSLVERLSRQYEQPGAFNRGATRAPPRKDAELVYLAVTAVSLLRRLAEKARDDENSFSSLLTALLPSSQSLLESLSLPSPEWTKEGFLHHLTACYNLSC</sequence>
<keyword evidence="3" id="KW-0539">Nucleus</keyword>
<feature type="compositionally biased region" description="Polar residues" evidence="4">
    <location>
        <begin position="548"/>
        <end position="558"/>
    </location>
</feature>
<feature type="compositionally biased region" description="Low complexity" evidence="4">
    <location>
        <begin position="465"/>
        <end position="498"/>
    </location>
</feature>
<protein>
    <recommendedName>
        <fullName evidence="5">ARID domain-containing protein</fullName>
    </recommendedName>
</protein>
<evidence type="ECO:0000256" key="4">
    <source>
        <dbReference type="SAM" id="MobiDB-lite"/>
    </source>
</evidence>
<proteinExistence type="predicted"/>
<feature type="region of interest" description="Disordered" evidence="4">
    <location>
        <begin position="1"/>
        <end position="299"/>
    </location>
</feature>
<evidence type="ECO:0000256" key="2">
    <source>
        <dbReference type="ARBA" id="ARBA00023163"/>
    </source>
</evidence>
<dbReference type="SUPFAM" id="SSF46774">
    <property type="entry name" value="ARID-like"/>
    <property type="match status" value="1"/>
</dbReference>
<accession>A0ABY6UVU9</accession>
<evidence type="ECO:0000313" key="7">
    <source>
        <dbReference type="Proteomes" id="UP000766486"/>
    </source>
</evidence>
<dbReference type="Gene3D" id="1.10.150.60">
    <property type="entry name" value="ARID DNA-binding domain"/>
    <property type="match status" value="1"/>
</dbReference>
<dbReference type="SMART" id="SM00501">
    <property type="entry name" value="BRIGHT"/>
    <property type="match status" value="1"/>
</dbReference>
<dbReference type="PANTHER" id="PTHR13964:SF27">
    <property type="entry name" value="HAT-TRICK, ISOFORM D"/>
    <property type="match status" value="1"/>
</dbReference>
<feature type="compositionally biased region" description="Polar residues" evidence="4">
    <location>
        <begin position="76"/>
        <end position="92"/>
    </location>
</feature>
<dbReference type="CDD" id="cd16871">
    <property type="entry name" value="ARID_Swi1p-like"/>
    <property type="match status" value="1"/>
</dbReference>
<feature type="compositionally biased region" description="Low complexity" evidence="4">
    <location>
        <begin position="263"/>
        <end position="299"/>
    </location>
</feature>
<keyword evidence="7" id="KW-1185">Reference proteome</keyword>
<keyword evidence="2" id="KW-0804">Transcription</keyword>
<name>A0ABY6UVU9_BIOOC</name>
<dbReference type="PANTHER" id="PTHR13964">
    <property type="entry name" value="RBP-RELATED"/>
    <property type="match status" value="1"/>
</dbReference>